<evidence type="ECO:0000256" key="1">
    <source>
        <dbReference type="ARBA" id="ARBA00009275"/>
    </source>
</evidence>
<organism evidence="6 7">
    <name type="scientific">Oculimacula yallundae</name>
    <dbReference type="NCBI Taxonomy" id="86028"/>
    <lineage>
        <taxon>Eukaryota</taxon>
        <taxon>Fungi</taxon>
        <taxon>Dikarya</taxon>
        <taxon>Ascomycota</taxon>
        <taxon>Pezizomycotina</taxon>
        <taxon>Leotiomycetes</taxon>
        <taxon>Helotiales</taxon>
        <taxon>Ploettnerulaceae</taxon>
        <taxon>Oculimacula</taxon>
    </lineage>
</organism>
<evidence type="ECO:0000313" key="6">
    <source>
        <dbReference type="EMBL" id="KAL2073913.1"/>
    </source>
</evidence>
<evidence type="ECO:0000256" key="5">
    <source>
        <dbReference type="SAM" id="MobiDB-lite"/>
    </source>
</evidence>
<comment type="caution">
    <text evidence="6">The sequence shown here is derived from an EMBL/GenBank/DDBJ whole genome shotgun (WGS) entry which is preliminary data.</text>
</comment>
<dbReference type="InterPro" id="IPR050891">
    <property type="entry name" value="TatD-type_Hydrolase"/>
</dbReference>
<evidence type="ECO:0000313" key="7">
    <source>
        <dbReference type="Proteomes" id="UP001595075"/>
    </source>
</evidence>
<gene>
    <name evidence="6" type="ORF">VTL71DRAFT_11239</name>
</gene>
<evidence type="ECO:0000256" key="2">
    <source>
        <dbReference type="ARBA" id="ARBA00022722"/>
    </source>
</evidence>
<protein>
    <submittedName>
        <fullName evidence="6">Uncharacterized protein</fullName>
    </submittedName>
</protein>
<keyword evidence="4" id="KW-0378">Hydrolase</keyword>
<reference evidence="6 7" key="1">
    <citation type="journal article" date="2024" name="Commun. Biol.">
        <title>Comparative genomic analysis of thermophilic fungi reveals convergent evolutionary adaptations and gene losses.</title>
        <authorList>
            <person name="Steindorff A.S."/>
            <person name="Aguilar-Pontes M.V."/>
            <person name="Robinson A.J."/>
            <person name="Andreopoulos B."/>
            <person name="LaButti K."/>
            <person name="Kuo A."/>
            <person name="Mondo S."/>
            <person name="Riley R."/>
            <person name="Otillar R."/>
            <person name="Haridas S."/>
            <person name="Lipzen A."/>
            <person name="Grimwood J."/>
            <person name="Schmutz J."/>
            <person name="Clum A."/>
            <person name="Reid I.D."/>
            <person name="Moisan M.C."/>
            <person name="Butler G."/>
            <person name="Nguyen T.T.M."/>
            <person name="Dewar K."/>
            <person name="Conant G."/>
            <person name="Drula E."/>
            <person name="Henrissat B."/>
            <person name="Hansel C."/>
            <person name="Singer S."/>
            <person name="Hutchinson M.I."/>
            <person name="de Vries R.P."/>
            <person name="Natvig D.O."/>
            <person name="Powell A.J."/>
            <person name="Tsang A."/>
            <person name="Grigoriev I.V."/>
        </authorList>
    </citation>
    <scope>NUCLEOTIDE SEQUENCE [LARGE SCALE GENOMIC DNA]</scope>
    <source>
        <strain evidence="6 7">CBS 494.80</strain>
    </source>
</reference>
<evidence type="ECO:0000256" key="4">
    <source>
        <dbReference type="ARBA" id="ARBA00022801"/>
    </source>
</evidence>
<dbReference type="Proteomes" id="UP001595075">
    <property type="component" value="Unassembled WGS sequence"/>
</dbReference>
<proteinExistence type="inferred from homology"/>
<keyword evidence="3" id="KW-0479">Metal-binding</keyword>
<dbReference type="PANTHER" id="PTHR10060">
    <property type="entry name" value="TATD FAMILY DEOXYRIBONUCLEASE"/>
    <property type="match status" value="1"/>
</dbReference>
<dbReference type="InterPro" id="IPR001130">
    <property type="entry name" value="TatD-like"/>
</dbReference>
<feature type="region of interest" description="Disordered" evidence="5">
    <location>
        <begin position="325"/>
        <end position="349"/>
    </location>
</feature>
<name>A0ABR4CX27_9HELO</name>
<accession>A0ABR4CX27</accession>
<dbReference type="Gene3D" id="3.20.20.140">
    <property type="entry name" value="Metal-dependent hydrolases"/>
    <property type="match status" value="1"/>
</dbReference>
<dbReference type="EMBL" id="JAZHXI010000003">
    <property type="protein sequence ID" value="KAL2073913.1"/>
    <property type="molecule type" value="Genomic_DNA"/>
</dbReference>
<comment type="similarity">
    <text evidence="1">Belongs to the metallo-dependent hydrolases superfamily. TatD-type hydrolase family.</text>
</comment>
<dbReference type="CDD" id="cd01310">
    <property type="entry name" value="TatD_DNAse"/>
    <property type="match status" value="1"/>
</dbReference>
<dbReference type="SUPFAM" id="SSF51556">
    <property type="entry name" value="Metallo-dependent hydrolases"/>
    <property type="match status" value="1"/>
</dbReference>
<evidence type="ECO:0000256" key="3">
    <source>
        <dbReference type="ARBA" id="ARBA00022723"/>
    </source>
</evidence>
<sequence length="411" mass="44828">MLLSRRLLIPICQSSIRPPTKFQSLFRGPSRTQVRSLVIGMATADPPPSAFGSGTMEKGTLEGSIDAQSTLQTEEQKWKPRFVDIGINLTDPVFTGIYHSQPRHEDDLSAVVQRAIDIGCEKLIVTGSDLEHSETAVKLAEKYPNTCYATIGVHPCNAQSLTTDTFSALKTLAQTSIKANIAVAFGEIGLDYDRLELCPKDIQLTAFSQQLSLAVDLQLPLFLHSRAAHADFLRLLSEHEDRLPKRGVVHSFTGSVEEMQELVASGWHIGVNGCSMKTEENCAVVKEIPLDKLHLETDGPWCEIRPSHASSVILNKMREDLGLAPNAKEKGAAKGGKSENVQEDPGMGWGGWKSVKKEKWVEGVVVKGRNESCFIGRVAWAVAGIKGLTVQEVAEAAWKNSVTMFGLGVTL</sequence>
<keyword evidence="2" id="KW-0540">Nuclease</keyword>
<dbReference type="PANTHER" id="PTHR10060:SF15">
    <property type="entry name" value="DEOXYRIBONUCLEASE TATDN1"/>
    <property type="match status" value="1"/>
</dbReference>
<dbReference type="Pfam" id="PF01026">
    <property type="entry name" value="TatD_DNase"/>
    <property type="match status" value="1"/>
</dbReference>
<keyword evidence="7" id="KW-1185">Reference proteome</keyword>
<dbReference type="InterPro" id="IPR032466">
    <property type="entry name" value="Metal_Hydrolase"/>
</dbReference>